<keyword evidence="2" id="KW-1133">Transmembrane helix</keyword>
<protein>
    <submittedName>
        <fullName evidence="3">Uncharacterized protein</fullName>
    </submittedName>
</protein>
<comment type="caution">
    <text evidence="3">The sequence shown here is derived from an EMBL/GenBank/DDBJ whole genome shotgun (WGS) entry which is preliminary data.</text>
</comment>
<gene>
    <name evidence="3" type="ORF">DFJ64_3310</name>
</gene>
<feature type="region of interest" description="Disordered" evidence="1">
    <location>
        <begin position="1"/>
        <end position="31"/>
    </location>
</feature>
<evidence type="ECO:0000313" key="3">
    <source>
        <dbReference type="EMBL" id="REF37849.1"/>
    </source>
</evidence>
<evidence type="ECO:0000313" key="4">
    <source>
        <dbReference type="Proteomes" id="UP000256485"/>
    </source>
</evidence>
<reference evidence="3 4" key="1">
    <citation type="submission" date="2018-08" db="EMBL/GenBank/DDBJ databases">
        <title>Sequencing the genomes of 1000 actinobacteria strains.</title>
        <authorList>
            <person name="Klenk H.-P."/>
        </authorList>
    </citation>
    <scope>NUCLEOTIDE SEQUENCE [LARGE SCALE GENOMIC DNA]</scope>
    <source>
        <strain evidence="3 4">DSM 22891</strain>
    </source>
</reference>
<dbReference type="EMBL" id="QTUC01000001">
    <property type="protein sequence ID" value="REF37849.1"/>
    <property type="molecule type" value="Genomic_DNA"/>
</dbReference>
<proteinExistence type="predicted"/>
<name>A0A3D9V8P7_THECX</name>
<feature type="compositionally biased region" description="Pro residues" evidence="1">
    <location>
        <begin position="1"/>
        <end position="16"/>
    </location>
</feature>
<dbReference type="AlphaFoldDB" id="A0A3D9V8P7"/>
<keyword evidence="2" id="KW-0472">Membrane</keyword>
<evidence type="ECO:0000256" key="1">
    <source>
        <dbReference type="SAM" id="MobiDB-lite"/>
    </source>
</evidence>
<evidence type="ECO:0000256" key="2">
    <source>
        <dbReference type="SAM" id="Phobius"/>
    </source>
</evidence>
<keyword evidence="4" id="KW-1185">Reference proteome</keyword>
<sequence>MTMTPPGPPGAQPPASPGSFALTSSGSPDDGRSGGVSRAVLIGLGVVLFLVAGVGAFVAARSYRLVQLSQPCGSYRCIPQLEIDAVTEALREQGHTCKQEHIHIDCDLRIGMVHFETTLSVADNRIHTISSSIFRADSDPITKTGLAYLGWFATLPYRDDPATSAEIQKWLAESVEANKDTKATIGDYEYVLTHPETYEIVLRIEGKS</sequence>
<accession>A0A3D9V8P7</accession>
<feature type="transmembrane region" description="Helical" evidence="2">
    <location>
        <begin position="39"/>
        <end position="60"/>
    </location>
</feature>
<dbReference type="Proteomes" id="UP000256485">
    <property type="component" value="Unassembled WGS sequence"/>
</dbReference>
<keyword evidence="2" id="KW-0812">Transmembrane</keyword>
<organism evidence="3 4">
    <name type="scientific">Thermasporomyces composti</name>
    <dbReference type="NCBI Taxonomy" id="696763"/>
    <lineage>
        <taxon>Bacteria</taxon>
        <taxon>Bacillati</taxon>
        <taxon>Actinomycetota</taxon>
        <taxon>Actinomycetes</taxon>
        <taxon>Propionibacteriales</taxon>
        <taxon>Nocardioidaceae</taxon>
        <taxon>Thermasporomyces</taxon>
    </lineage>
</organism>